<dbReference type="OMA" id="LCITHHH"/>
<evidence type="ECO:0000256" key="5">
    <source>
        <dbReference type="ARBA" id="ARBA00022705"/>
    </source>
</evidence>
<evidence type="ECO:0000259" key="9">
    <source>
        <dbReference type="Pfam" id="PF03175"/>
    </source>
</evidence>
<dbReference type="GO" id="GO:0000166">
    <property type="term" value="F:nucleotide binding"/>
    <property type="evidence" value="ECO:0007669"/>
    <property type="project" value="InterPro"/>
</dbReference>
<evidence type="ECO:0000256" key="4">
    <source>
        <dbReference type="ARBA" id="ARBA00022695"/>
    </source>
</evidence>
<dbReference type="Proteomes" id="UP000198287">
    <property type="component" value="Unassembled WGS sequence"/>
</dbReference>
<dbReference type="EMBL" id="LNIX01000056">
    <property type="protein sequence ID" value="OXA37462.1"/>
    <property type="molecule type" value="Genomic_DNA"/>
</dbReference>
<sequence>MKSLGEYSDHYLLTDTVVLAEVFEEFRNLCITHHHLDPVHYYSLPGFTWDAMLRTCKVPITLLSDKEKYEFFEKGIRGGIAQVPKRFCEASNPLLPETYNPNKPTSYIAYYDAVNLYGWAMLLKQPYTDFTWIEGNELEDFL</sequence>
<keyword evidence="11" id="KW-1185">Reference proteome</keyword>
<evidence type="ECO:0000313" key="11">
    <source>
        <dbReference type="Proteomes" id="UP000198287"/>
    </source>
</evidence>
<dbReference type="GO" id="GO:0006260">
    <property type="term" value="P:DNA replication"/>
    <property type="evidence" value="ECO:0007669"/>
    <property type="project" value="UniProtKB-KW"/>
</dbReference>
<evidence type="ECO:0000256" key="2">
    <source>
        <dbReference type="ARBA" id="ARBA00012417"/>
    </source>
</evidence>
<comment type="catalytic activity">
    <reaction evidence="8">
        <text>DNA(n) + a 2'-deoxyribonucleoside 5'-triphosphate = DNA(n+1) + diphosphate</text>
        <dbReference type="Rhea" id="RHEA:22508"/>
        <dbReference type="Rhea" id="RHEA-COMP:17339"/>
        <dbReference type="Rhea" id="RHEA-COMP:17340"/>
        <dbReference type="ChEBI" id="CHEBI:33019"/>
        <dbReference type="ChEBI" id="CHEBI:61560"/>
        <dbReference type="ChEBI" id="CHEBI:173112"/>
        <dbReference type="EC" id="2.7.7.7"/>
    </reaction>
</comment>
<keyword evidence="3" id="KW-0808">Transferase</keyword>
<feature type="domain" description="DNA-directed DNA polymerase family B mitochondria/virus" evidence="9">
    <location>
        <begin position="10"/>
        <end position="141"/>
    </location>
</feature>
<dbReference type="EC" id="2.7.7.7" evidence="2"/>
<protein>
    <recommendedName>
        <fullName evidence="2">DNA-directed DNA polymerase</fullName>
        <ecNumber evidence="2">2.7.7.7</ecNumber>
    </recommendedName>
</protein>
<evidence type="ECO:0000256" key="1">
    <source>
        <dbReference type="ARBA" id="ARBA00005755"/>
    </source>
</evidence>
<comment type="caution">
    <text evidence="10">The sequence shown here is derived from an EMBL/GenBank/DDBJ whole genome shotgun (WGS) entry which is preliminary data.</text>
</comment>
<keyword evidence="7" id="KW-0238">DNA-binding</keyword>
<keyword evidence="4" id="KW-0548">Nucleotidyltransferase</keyword>
<dbReference type="PANTHER" id="PTHR31511:SF12">
    <property type="entry name" value="RHO TERMINATION FACTOR N-TERMINAL DOMAIN-CONTAINING PROTEIN"/>
    <property type="match status" value="1"/>
</dbReference>
<proteinExistence type="inferred from homology"/>
<name>A0A226CVP0_FOLCA</name>
<keyword evidence="6" id="KW-0239">DNA-directed DNA polymerase</keyword>
<dbReference type="GO" id="GO:0003887">
    <property type="term" value="F:DNA-directed DNA polymerase activity"/>
    <property type="evidence" value="ECO:0007669"/>
    <property type="project" value="UniProtKB-KW"/>
</dbReference>
<dbReference type="SUPFAM" id="SSF56672">
    <property type="entry name" value="DNA/RNA polymerases"/>
    <property type="match status" value="1"/>
</dbReference>
<accession>A0A226CVP0</accession>
<dbReference type="Pfam" id="PF03175">
    <property type="entry name" value="DNA_pol_B_2"/>
    <property type="match status" value="1"/>
</dbReference>
<evidence type="ECO:0000256" key="7">
    <source>
        <dbReference type="ARBA" id="ARBA00023125"/>
    </source>
</evidence>
<dbReference type="InterPro" id="IPR004868">
    <property type="entry name" value="DNA-dir_DNA_pol_B_mt/vir"/>
</dbReference>
<evidence type="ECO:0000313" key="10">
    <source>
        <dbReference type="EMBL" id="OXA37462.1"/>
    </source>
</evidence>
<evidence type="ECO:0000256" key="3">
    <source>
        <dbReference type="ARBA" id="ARBA00022679"/>
    </source>
</evidence>
<evidence type="ECO:0000256" key="6">
    <source>
        <dbReference type="ARBA" id="ARBA00022932"/>
    </source>
</evidence>
<dbReference type="InterPro" id="IPR043502">
    <property type="entry name" value="DNA/RNA_pol_sf"/>
</dbReference>
<dbReference type="PANTHER" id="PTHR31511">
    <property type="entry name" value="PROTEIN CBG23764"/>
    <property type="match status" value="1"/>
</dbReference>
<organism evidence="10 11">
    <name type="scientific">Folsomia candida</name>
    <name type="common">Springtail</name>
    <dbReference type="NCBI Taxonomy" id="158441"/>
    <lineage>
        <taxon>Eukaryota</taxon>
        <taxon>Metazoa</taxon>
        <taxon>Ecdysozoa</taxon>
        <taxon>Arthropoda</taxon>
        <taxon>Hexapoda</taxon>
        <taxon>Collembola</taxon>
        <taxon>Entomobryomorpha</taxon>
        <taxon>Isotomoidea</taxon>
        <taxon>Isotomidae</taxon>
        <taxon>Proisotominae</taxon>
        <taxon>Folsomia</taxon>
    </lineage>
</organism>
<reference evidence="10 11" key="1">
    <citation type="submission" date="2015-12" db="EMBL/GenBank/DDBJ databases">
        <title>The genome of Folsomia candida.</title>
        <authorList>
            <person name="Faddeeva A."/>
            <person name="Derks M.F."/>
            <person name="Anvar Y."/>
            <person name="Smit S."/>
            <person name="Van Straalen N."/>
            <person name="Roelofs D."/>
        </authorList>
    </citation>
    <scope>NUCLEOTIDE SEQUENCE [LARGE SCALE GENOMIC DNA]</scope>
    <source>
        <strain evidence="10 11">VU population</strain>
        <tissue evidence="10">Whole body</tissue>
    </source>
</reference>
<evidence type="ECO:0000256" key="8">
    <source>
        <dbReference type="ARBA" id="ARBA00049244"/>
    </source>
</evidence>
<comment type="similarity">
    <text evidence="1">Belongs to the DNA polymerase type-B family.</text>
</comment>
<keyword evidence="5" id="KW-0235">DNA replication</keyword>
<gene>
    <name evidence="10" type="ORF">Fcan01_27757</name>
</gene>
<dbReference type="GO" id="GO:0003677">
    <property type="term" value="F:DNA binding"/>
    <property type="evidence" value="ECO:0007669"/>
    <property type="project" value="UniProtKB-KW"/>
</dbReference>
<dbReference type="AlphaFoldDB" id="A0A226CVP0"/>